<reference evidence="1 2" key="1">
    <citation type="submission" date="2008-06" db="EMBL/GenBank/DDBJ databases">
        <title>Complete sequence of Pelodictyon phaeoclathratiforme BU-1.</title>
        <authorList>
            <consortium name="US DOE Joint Genome Institute"/>
            <person name="Lucas S."/>
            <person name="Copeland A."/>
            <person name="Lapidus A."/>
            <person name="Glavina del Rio T."/>
            <person name="Dalin E."/>
            <person name="Tice H."/>
            <person name="Bruce D."/>
            <person name="Goodwin L."/>
            <person name="Pitluck S."/>
            <person name="Schmutz J."/>
            <person name="Larimer F."/>
            <person name="Land M."/>
            <person name="Hauser L."/>
            <person name="Kyrpides N."/>
            <person name="Mikhailova N."/>
            <person name="Liu Z."/>
            <person name="Li T."/>
            <person name="Zhao F."/>
            <person name="Overmann J."/>
            <person name="Bryant D.A."/>
            <person name="Richardson P."/>
        </authorList>
    </citation>
    <scope>NUCLEOTIDE SEQUENCE [LARGE SCALE GENOMIC DNA]</scope>
    <source>
        <strain evidence="2">DSM 5477 / BU-1</strain>
    </source>
</reference>
<organism evidence="1 2">
    <name type="scientific">Pelodictyon phaeoclathratiforme (strain DSM 5477 / BU-1)</name>
    <dbReference type="NCBI Taxonomy" id="324925"/>
    <lineage>
        <taxon>Bacteria</taxon>
        <taxon>Pseudomonadati</taxon>
        <taxon>Chlorobiota</taxon>
        <taxon>Chlorobiia</taxon>
        <taxon>Chlorobiales</taxon>
        <taxon>Chlorobiaceae</taxon>
        <taxon>Chlorobium/Pelodictyon group</taxon>
        <taxon>Pelodictyon</taxon>
    </lineage>
</organism>
<dbReference type="STRING" id="324925.Ppha_2122"/>
<dbReference type="KEGG" id="pph:Ppha_2122"/>
<dbReference type="Proteomes" id="UP000002724">
    <property type="component" value="Chromosome"/>
</dbReference>
<proteinExistence type="predicted"/>
<protein>
    <recommendedName>
        <fullName evidence="3">Type I restriction modification DNA specificity domain-containing protein</fullName>
    </recommendedName>
</protein>
<dbReference type="EMBL" id="CP001110">
    <property type="protein sequence ID" value="ACF44328.1"/>
    <property type="molecule type" value="Genomic_DNA"/>
</dbReference>
<sequence>MSSDWKTVRLGDFVEIRHGGPFNSAFFTTDDSHLSLPTVVAIGNFNDTGGFRFNETLIKSYTLMNCVFFTAYLQDFSARIFSTHSSPTPSFQLISFSISSILGKLPFRFSGSERVSSYSETPMGLRISLRAYSANTLSLLSQSIKPMVFSSVACFSRSSTAEQ</sequence>
<dbReference type="eggNOG" id="COG0732">
    <property type="taxonomic scope" value="Bacteria"/>
</dbReference>
<name>B4SD69_PELPB</name>
<dbReference type="HOGENOM" id="CLU_1625507_0_0_10"/>
<evidence type="ECO:0008006" key="3">
    <source>
        <dbReference type="Google" id="ProtNLM"/>
    </source>
</evidence>
<evidence type="ECO:0000313" key="1">
    <source>
        <dbReference type="EMBL" id="ACF44328.1"/>
    </source>
</evidence>
<keyword evidence="2" id="KW-1185">Reference proteome</keyword>
<accession>B4SD69</accession>
<gene>
    <name evidence="1" type="ordered locus">Ppha_2122</name>
</gene>
<dbReference type="AlphaFoldDB" id="B4SD69"/>
<evidence type="ECO:0000313" key="2">
    <source>
        <dbReference type="Proteomes" id="UP000002724"/>
    </source>
</evidence>